<comment type="similarity">
    <text evidence="1">Belongs to the short-chain dehydrogenases/reductases (SDR) family.</text>
</comment>
<gene>
    <name evidence="3" type="ORF">Q3O59_11395</name>
</gene>
<sequence length="245" mass="26493">MPCCLITGASSGIGRQLALDYARAGWQVLAVARSTDALEALAAQHNGIRPVVADLTRAQDVAALCQGIAESDQPLDLAVLNAGTCIYVDAGDLQLSDFEQTFAINFFAIVRLSAALLPLLQQSKQGRLALVSSLAHYFPFTRAEAYGASKAAVSYFADSLRVDWADKGVAVTLIEPGFVDTPLTQKNDFAMPFLLSVEDASQRMLTGLSKGKPRIRFPKRLVWSLNLLRLLPYPLRIRVAGGMKP</sequence>
<dbReference type="InterPro" id="IPR036291">
    <property type="entry name" value="NAD(P)-bd_dom_sf"/>
</dbReference>
<dbReference type="PANTHER" id="PTHR44196:SF1">
    <property type="entry name" value="DEHYDROGENASE_REDUCTASE SDR FAMILY MEMBER 7B"/>
    <property type="match status" value="1"/>
</dbReference>
<dbReference type="Pfam" id="PF00106">
    <property type="entry name" value="adh_short"/>
    <property type="match status" value="1"/>
</dbReference>
<dbReference type="InterPro" id="IPR002347">
    <property type="entry name" value="SDR_fam"/>
</dbReference>
<dbReference type="EMBL" id="JAUZVY010000004">
    <property type="protein sequence ID" value="MDP4529625.1"/>
    <property type="molecule type" value="Genomic_DNA"/>
</dbReference>
<proteinExistence type="inferred from homology"/>
<dbReference type="PANTHER" id="PTHR44196">
    <property type="entry name" value="DEHYDROGENASE/REDUCTASE SDR FAMILY MEMBER 7B"/>
    <property type="match status" value="1"/>
</dbReference>
<dbReference type="Proteomes" id="UP001236258">
    <property type="component" value="Unassembled WGS sequence"/>
</dbReference>
<organism evidence="3 4">
    <name type="scientific">Alkalimonas delamerensis</name>
    <dbReference type="NCBI Taxonomy" id="265981"/>
    <lineage>
        <taxon>Bacteria</taxon>
        <taxon>Pseudomonadati</taxon>
        <taxon>Pseudomonadota</taxon>
        <taxon>Gammaproteobacteria</taxon>
        <taxon>Alkalimonas</taxon>
    </lineage>
</organism>
<dbReference type="RefSeq" id="WP_305945691.1">
    <property type="nucleotide sequence ID" value="NZ_JAUZVY010000004.1"/>
</dbReference>
<name>A0ABT9GRL9_9GAMM</name>
<evidence type="ECO:0000256" key="2">
    <source>
        <dbReference type="ARBA" id="ARBA00023002"/>
    </source>
</evidence>
<comment type="caution">
    <text evidence="3">The sequence shown here is derived from an EMBL/GenBank/DDBJ whole genome shotgun (WGS) entry which is preliminary data.</text>
</comment>
<evidence type="ECO:0000256" key="1">
    <source>
        <dbReference type="ARBA" id="ARBA00006484"/>
    </source>
</evidence>
<dbReference type="Gene3D" id="3.40.50.720">
    <property type="entry name" value="NAD(P)-binding Rossmann-like Domain"/>
    <property type="match status" value="1"/>
</dbReference>
<dbReference type="SUPFAM" id="SSF51735">
    <property type="entry name" value="NAD(P)-binding Rossmann-fold domains"/>
    <property type="match status" value="1"/>
</dbReference>
<dbReference type="PROSITE" id="PS00061">
    <property type="entry name" value="ADH_SHORT"/>
    <property type="match status" value="1"/>
</dbReference>
<protein>
    <submittedName>
        <fullName evidence="3">SDR family NAD(P)-dependent oxidoreductase</fullName>
    </submittedName>
</protein>
<keyword evidence="4" id="KW-1185">Reference proteome</keyword>
<dbReference type="PRINTS" id="PR00081">
    <property type="entry name" value="GDHRDH"/>
</dbReference>
<dbReference type="InterPro" id="IPR020904">
    <property type="entry name" value="Sc_DH/Rdtase_CS"/>
</dbReference>
<reference evidence="3 4" key="1">
    <citation type="submission" date="2023-08" db="EMBL/GenBank/DDBJ databases">
        <authorList>
            <person name="Joshi A."/>
            <person name="Thite S."/>
        </authorList>
    </citation>
    <scope>NUCLEOTIDE SEQUENCE [LARGE SCALE GENOMIC DNA]</scope>
    <source>
        <strain evidence="3 4">1E1</strain>
    </source>
</reference>
<keyword evidence="2" id="KW-0560">Oxidoreductase</keyword>
<evidence type="ECO:0000313" key="4">
    <source>
        <dbReference type="Proteomes" id="UP001236258"/>
    </source>
</evidence>
<evidence type="ECO:0000313" key="3">
    <source>
        <dbReference type="EMBL" id="MDP4529625.1"/>
    </source>
</evidence>
<accession>A0ABT9GRL9</accession>